<dbReference type="EMBL" id="JAUHHV010000007">
    <property type="protein sequence ID" value="KAK1417089.1"/>
    <property type="molecule type" value="Genomic_DNA"/>
</dbReference>
<dbReference type="SUPFAM" id="SSF51197">
    <property type="entry name" value="Clavaminate synthase-like"/>
    <property type="match status" value="1"/>
</dbReference>
<comment type="caution">
    <text evidence="6">The sequence shown here is derived from an EMBL/GenBank/DDBJ whole genome shotgun (WGS) entry which is preliminary data.</text>
</comment>
<dbReference type="InterPro" id="IPR044861">
    <property type="entry name" value="IPNS-like_FE2OG_OXY"/>
</dbReference>
<evidence type="ECO:0000256" key="4">
    <source>
        <dbReference type="RuleBase" id="RU003682"/>
    </source>
</evidence>
<dbReference type="InterPro" id="IPR050295">
    <property type="entry name" value="Plant_2OG-oxidoreductases"/>
</dbReference>
<evidence type="ECO:0000313" key="6">
    <source>
        <dbReference type="EMBL" id="KAK1417089.1"/>
    </source>
</evidence>
<evidence type="ECO:0000256" key="3">
    <source>
        <dbReference type="ARBA" id="ARBA00023004"/>
    </source>
</evidence>
<dbReference type="PANTHER" id="PTHR47991">
    <property type="entry name" value="OXOGLUTARATE/IRON-DEPENDENT DIOXYGENASE"/>
    <property type="match status" value="1"/>
</dbReference>
<feature type="domain" description="Fe2OG dioxygenase" evidence="5">
    <location>
        <begin position="171"/>
        <end position="270"/>
    </location>
</feature>
<gene>
    <name evidence="6" type="ORF">QVD17_26211</name>
</gene>
<evidence type="ECO:0000313" key="7">
    <source>
        <dbReference type="Proteomes" id="UP001229421"/>
    </source>
</evidence>
<dbReference type="PROSITE" id="PS51471">
    <property type="entry name" value="FE2OG_OXY"/>
    <property type="match status" value="1"/>
</dbReference>
<proteinExistence type="inferred from homology"/>
<dbReference type="AlphaFoldDB" id="A0AAD8K725"/>
<dbReference type="GO" id="GO:0016705">
    <property type="term" value="F:oxidoreductase activity, acting on paired donors, with incorporation or reduction of molecular oxygen"/>
    <property type="evidence" value="ECO:0007669"/>
    <property type="project" value="UniProtKB-ARBA"/>
</dbReference>
<dbReference type="Gene3D" id="2.60.120.330">
    <property type="entry name" value="B-lactam Antibiotic, Isopenicillin N Synthase, Chain"/>
    <property type="match status" value="1"/>
</dbReference>
<evidence type="ECO:0000256" key="2">
    <source>
        <dbReference type="ARBA" id="ARBA00022723"/>
    </source>
</evidence>
<comment type="similarity">
    <text evidence="1 4">Belongs to the iron/ascorbate-dependent oxidoreductase family.</text>
</comment>
<keyword evidence="3 4" id="KW-0408">Iron</keyword>
<reference evidence="6" key="1">
    <citation type="journal article" date="2023" name="bioRxiv">
        <title>Improved chromosome-level genome assembly for marigold (Tagetes erecta).</title>
        <authorList>
            <person name="Jiang F."/>
            <person name="Yuan L."/>
            <person name="Wang S."/>
            <person name="Wang H."/>
            <person name="Xu D."/>
            <person name="Wang A."/>
            <person name="Fan W."/>
        </authorList>
    </citation>
    <scope>NUCLEOTIDE SEQUENCE</scope>
    <source>
        <strain evidence="6">WSJ</strain>
        <tissue evidence="6">Leaf</tissue>
    </source>
</reference>
<sequence>MSSNGEPTSFESQDSIPIIDYSLLTSSNANDRSKAVQDIGRACEDWGCFMLVNHGVPETLIQEMMDFSNQFFNTTAEEKLEFEAHGVLDPIRCSNRINLAHQNKSMLWREYLRLIVHPDFNCPHKPPGFREVAFDYVKRTRAIAMELVKGVSESLGFEASYMNEELNLDAGFQLLAVNHYPSLSDVDISRGLVEHTDHGLLTLLYENGVPGLDVLVNGRWICMGGVPNAFFIINADHLEIFSNGKYKSTFHRAVVRDERKRMIFVNTNGPSLDTIVGPSSRLIDGEKRLPRYRPMKFIEYLECQIKHVTAGKHPFEEVRIHI</sequence>
<name>A0AAD8K725_TARER</name>
<protein>
    <recommendedName>
        <fullName evidence="5">Fe2OG dioxygenase domain-containing protein</fullName>
    </recommendedName>
</protein>
<evidence type="ECO:0000259" key="5">
    <source>
        <dbReference type="PROSITE" id="PS51471"/>
    </source>
</evidence>
<keyword evidence="2 4" id="KW-0479">Metal-binding</keyword>
<dbReference type="Pfam" id="PF03171">
    <property type="entry name" value="2OG-FeII_Oxy"/>
    <property type="match status" value="1"/>
</dbReference>
<evidence type="ECO:0000256" key="1">
    <source>
        <dbReference type="ARBA" id="ARBA00008056"/>
    </source>
</evidence>
<dbReference type="InterPro" id="IPR026992">
    <property type="entry name" value="DIOX_N"/>
</dbReference>
<dbReference type="GO" id="GO:0046872">
    <property type="term" value="F:metal ion binding"/>
    <property type="evidence" value="ECO:0007669"/>
    <property type="project" value="UniProtKB-KW"/>
</dbReference>
<dbReference type="Pfam" id="PF14226">
    <property type="entry name" value="DIOX_N"/>
    <property type="match status" value="1"/>
</dbReference>
<keyword evidence="4" id="KW-0560">Oxidoreductase</keyword>
<dbReference type="InterPro" id="IPR027443">
    <property type="entry name" value="IPNS-like_sf"/>
</dbReference>
<dbReference type="Proteomes" id="UP001229421">
    <property type="component" value="Unassembled WGS sequence"/>
</dbReference>
<organism evidence="6 7">
    <name type="scientific">Tagetes erecta</name>
    <name type="common">African marigold</name>
    <dbReference type="NCBI Taxonomy" id="13708"/>
    <lineage>
        <taxon>Eukaryota</taxon>
        <taxon>Viridiplantae</taxon>
        <taxon>Streptophyta</taxon>
        <taxon>Embryophyta</taxon>
        <taxon>Tracheophyta</taxon>
        <taxon>Spermatophyta</taxon>
        <taxon>Magnoliopsida</taxon>
        <taxon>eudicotyledons</taxon>
        <taxon>Gunneridae</taxon>
        <taxon>Pentapetalae</taxon>
        <taxon>asterids</taxon>
        <taxon>campanulids</taxon>
        <taxon>Asterales</taxon>
        <taxon>Asteraceae</taxon>
        <taxon>Asteroideae</taxon>
        <taxon>Heliantheae alliance</taxon>
        <taxon>Tageteae</taxon>
        <taxon>Tagetes</taxon>
    </lineage>
</organism>
<keyword evidence="7" id="KW-1185">Reference proteome</keyword>
<accession>A0AAD8K725</accession>
<dbReference type="InterPro" id="IPR005123">
    <property type="entry name" value="Oxoglu/Fe-dep_dioxygenase_dom"/>
</dbReference>